<dbReference type="EMBL" id="JAEHOC010000027">
    <property type="protein sequence ID" value="KAG2430595.1"/>
    <property type="molecule type" value="Genomic_DNA"/>
</dbReference>
<dbReference type="InterPro" id="IPR051156">
    <property type="entry name" value="Mito/Outer_Membr_Metalloprot"/>
</dbReference>
<evidence type="ECO:0000256" key="2">
    <source>
        <dbReference type="ARBA" id="ARBA00022670"/>
    </source>
</evidence>
<feature type="compositionally biased region" description="Low complexity" evidence="7">
    <location>
        <begin position="8"/>
        <end position="38"/>
    </location>
</feature>
<dbReference type="Gene3D" id="3.30.2010.10">
    <property type="entry name" value="Metalloproteases ('zincins'), catalytic domain"/>
    <property type="match status" value="1"/>
</dbReference>
<dbReference type="GO" id="GO:0051603">
    <property type="term" value="P:proteolysis involved in protein catabolic process"/>
    <property type="evidence" value="ECO:0007669"/>
    <property type="project" value="TreeGrafter"/>
</dbReference>
<feature type="region of interest" description="Disordered" evidence="7">
    <location>
        <begin position="384"/>
        <end position="453"/>
    </location>
</feature>
<organism evidence="10 11">
    <name type="scientific">Chlamydomonas incerta</name>
    <dbReference type="NCBI Taxonomy" id="51695"/>
    <lineage>
        <taxon>Eukaryota</taxon>
        <taxon>Viridiplantae</taxon>
        <taxon>Chlorophyta</taxon>
        <taxon>core chlorophytes</taxon>
        <taxon>Chlorophyceae</taxon>
        <taxon>CS clade</taxon>
        <taxon>Chlamydomonadales</taxon>
        <taxon>Chlamydomonadaceae</taxon>
        <taxon>Chlamydomonas</taxon>
    </lineage>
</organism>
<sequence>MQVAAQHLRTGLPGRPQLGRGLGRATGAAAPAPAPSARFVTASCHRRRGTPVARGLTPWSEADADPDPEPYIRQRGRREAATAAPNPAFPDVDHQYHPPAQPPSQLSQQQAPGSAADSRYAWPTPQQQAQRAASDWGDSAPSAPPLPPQQQPYPQPYMPPAAAAAAAAAGGPLALGLLLRRAVGGLLLPALAGGLLGYGLLGLAPGPQLGLAAAAGVLARTAFSALAETVPFTGRRHHLLLPLGLELAMGEASFRSYLAQQRKAGKIMSRRSREHLLVAEVANNVIAAALRGHGGGSRDHMKRFKWEVVTVDDDTANAFVLPGGKVVVHSGLLRLLGGRRELLATVLGHEVAHAMARHGAEKMTLGVMAALALRVLVAAASRAATTEGPARQRQQQAAEYDSRRHRPGARDDGRYPGGTPQYDSTRASWPDAGWPSFFGGGQQRQAQQAAAEAAEADDVDYGLGPGSLVAQLLEGAGASAAAAAREYAAHAASAAYAGRGTGPYGGGRGGGGALPAGHPLLSPEVTSLLNNLLLQLPFSRRAEAEADLIGLKLMALAGYDPALAPQTFRQLDAAEHAAARRGRGLVGALAGLAAPPPGLQKAASLGCTHPRSAHRVKALEAEVAAMVEAGPAGYETVYTHPSYWSL</sequence>
<evidence type="ECO:0000256" key="1">
    <source>
        <dbReference type="ARBA" id="ARBA00001947"/>
    </source>
</evidence>
<evidence type="ECO:0000256" key="3">
    <source>
        <dbReference type="ARBA" id="ARBA00022723"/>
    </source>
</evidence>
<evidence type="ECO:0000256" key="4">
    <source>
        <dbReference type="ARBA" id="ARBA00022801"/>
    </source>
</evidence>
<comment type="cofactor">
    <cofactor evidence="1">
        <name>Zn(2+)</name>
        <dbReference type="ChEBI" id="CHEBI:29105"/>
    </cofactor>
</comment>
<keyword evidence="8" id="KW-0812">Transmembrane</keyword>
<evidence type="ECO:0000256" key="8">
    <source>
        <dbReference type="SAM" id="Phobius"/>
    </source>
</evidence>
<feature type="domain" description="Peptidase M48" evidence="9">
    <location>
        <begin position="526"/>
        <end position="622"/>
    </location>
</feature>
<feature type="compositionally biased region" description="Pro residues" evidence="7">
    <location>
        <begin position="142"/>
        <end position="158"/>
    </location>
</feature>
<feature type="transmembrane region" description="Helical" evidence="8">
    <location>
        <begin position="157"/>
        <end position="179"/>
    </location>
</feature>
<reference evidence="10" key="1">
    <citation type="journal article" date="2020" name="bioRxiv">
        <title>Comparative genomics of Chlamydomonas.</title>
        <authorList>
            <person name="Craig R.J."/>
            <person name="Hasan A.R."/>
            <person name="Ness R.W."/>
            <person name="Keightley P.D."/>
        </authorList>
    </citation>
    <scope>NUCLEOTIDE SEQUENCE</scope>
    <source>
        <strain evidence="10">SAG 7.73</strain>
    </source>
</reference>
<dbReference type="Pfam" id="PF01435">
    <property type="entry name" value="Peptidase_M48"/>
    <property type="match status" value="2"/>
</dbReference>
<keyword evidence="8" id="KW-1133">Transmembrane helix</keyword>
<evidence type="ECO:0000256" key="5">
    <source>
        <dbReference type="ARBA" id="ARBA00022833"/>
    </source>
</evidence>
<feature type="compositionally biased region" description="Low complexity" evidence="7">
    <location>
        <begin position="443"/>
        <end position="453"/>
    </location>
</feature>
<dbReference type="GO" id="GO:0016020">
    <property type="term" value="C:membrane"/>
    <property type="evidence" value="ECO:0007669"/>
    <property type="project" value="TreeGrafter"/>
</dbReference>
<evidence type="ECO:0000256" key="7">
    <source>
        <dbReference type="SAM" id="MobiDB-lite"/>
    </source>
</evidence>
<dbReference type="Proteomes" id="UP000650467">
    <property type="component" value="Unassembled WGS sequence"/>
</dbReference>
<dbReference type="InterPro" id="IPR001915">
    <property type="entry name" value="Peptidase_M48"/>
</dbReference>
<keyword evidence="4" id="KW-0378">Hydrolase</keyword>
<keyword evidence="2" id="KW-0645">Protease</keyword>
<keyword evidence="3" id="KW-0479">Metal-binding</keyword>
<accession>A0A835T2B8</accession>
<keyword evidence="8" id="KW-0472">Membrane</keyword>
<protein>
    <recommendedName>
        <fullName evidence="9">Peptidase M48 domain-containing protein</fullName>
    </recommendedName>
</protein>
<keyword evidence="5" id="KW-0862">Zinc</keyword>
<evidence type="ECO:0000259" key="9">
    <source>
        <dbReference type="Pfam" id="PF01435"/>
    </source>
</evidence>
<dbReference type="OrthoDB" id="7464992at2759"/>
<dbReference type="PANTHER" id="PTHR22726:SF1">
    <property type="entry name" value="METALLOENDOPEPTIDASE OMA1, MITOCHONDRIAL"/>
    <property type="match status" value="1"/>
</dbReference>
<comment type="caution">
    <text evidence="10">The sequence shown here is derived from an EMBL/GenBank/DDBJ whole genome shotgun (WGS) entry which is preliminary data.</text>
</comment>
<feature type="domain" description="Peptidase M48" evidence="9">
    <location>
        <begin position="302"/>
        <end position="383"/>
    </location>
</feature>
<name>A0A835T2B8_CHLIN</name>
<evidence type="ECO:0000313" key="10">
    <source>
        <dbReference type="EMBL" id="KAG2430595.1"/>
    </source>
</evidence>
<feature type="compositionally biased region" description="Low complexity" evidence="7">
    <location>
        <begin position="103"/>
        <end position="116"/>
    </location>
</feature>
<dbReference type="AlphaFoldDB" id="A0A835T2B8"/>
<proteinExistence type="predicted"/>
<dbReference type="PANTHER" id="PTHR22726">
    <property type="entry name" value="METALLOENDOPEPTIDASE OMA1"/>
    <property type="match status" value="1"/>
</dbReference>
<gene>
    <name evidence="10" type="ORF">HXX76_010113</name>
</gene>
<evidence type="ECO:0000256" key="6">
    <source>
        <dbReference type="ARBA" id="ARBA00023049"/>
    </source>
</evidence>
<feature type="transmembrane region" description="Helical" evidence="8">
    <location>
        <begin position="186"/>
        <end position="203"/>
    </location>
</feature>
<feature type="region of interest" description="Disordered" evidence="7">
    <location>
        <begin position="1"/>
        <end position="158"/>
    </location>
</feature>
<keyword evidence="11" id="KW-1185">Reference proteome</keyword>
<dbReference type="GO" id="GO:0004222">
    <property type="term" value="F:metalloendopeptidase activity"/>
    <property type="evidence" value="ECO:0007669"/>
    <property type="project" value="InterPro"/>
</dbReference>
<keyword evidence="6" id="KW-0482">Metalloprotease</keyword>
<dbReference type="GO" id="GO:0046872">
    <property type="term" value="F:metal ion binding"/>
    <property type="evidence" value="ECO:0007669"/>
    <property type="project" value="UniProtKB-KW"/>
</dbReference>
<evidence type="ECO:0000313" key="11">
    <source>
        <dbReference type="Proteomes" id="UP000650467"/>
    </source>
</evidence>